<dbReference type="EMBL" id="JAUEPR010000006">
    <property type="protein sequence ID" value="KAK0483951.1"/>
    <property type="molecule type" value="Genomic_DNA"/>
</dbReference>
<feature type="transmembrane region" description="Helical" evidence="10">
    <location>
        <begin position="260"/>
        <end position="279"/>
    </location>
</feature>
<sequence>MVRSELPSSSLASNFYMSVIFYALIVRLVIALCTRTFFQPDEYFQALEPAHNIVFGYGNLTWEWLNPLPIRSILYPALNVPIYWALKVTGIHAIRPWGDFLLITGPRILHGTLAAGTDIWICSLTRRTIGDRYVSTSSFLSLTSFFHALSLSRSFSNSLETSLATIAFSYYPWDASTRLSPQLIYNRSRIRKSLAFAALACAIRPTNAVIWIYLFSNLVWALRGYRRTLFFLLCDAIAIGTLVLTSVVGLDCVYYGKFTFAPANFLITNLSGVALFYGGNPWHYYLSQALPILCTTALPFAIHSLFTHGGRSNTATRTMWKMVAWTIGVYSFTGHKEWRFIHPLLPILHVLASQSLVDLSATRTNPKPRASITSYFPPVRKEFLAILLLPIPIAAYIVSLYCSSPISATTYIRGIPSDELQGGSIGILMPCHSMPGQAYIHRKELENGGMWALGCEPPLGRQDLSTYRDQTRVFFSSPYQYLMERFPPAVDPTFPVSPFPTSPAGTSTTHAYPWVHEWPRHLIFFGALLREEGVKELLIGKGYAEVWHRGRSWEGDGDERKGGVCIFYGLMRVEFLRVNVEE</sequence>
<dbReference type="Pfam" id="PF03901">
    <property type="entry name" value="Glyco_transf_22"/>
    <property type="match status" value="1"/>
</dbReference>
<evidence type="ECO:0000313" key="11">
    <source>
        <dbReference type="EMBL" id="KAK0483951.1"/>
    </source>
</evidence>
<evidence type="ECO:0000256" key="9">
    <source>
        <dbReference type="ARBA" id="ARBA00024708"/>
    </source>
</evidence>
<evidence type="ECO:0000256" key="5">
    <source>
        <dbReference type="ARBA" id="ARBA00022692"/>
    </source>
</evidence>
<dbReference type="InterPro" id="IPR005599">
    <property type="entry name" value="GPI_mannosylTrfase"/>
</dbReference>
<comment type="subcellular location">
    <subcellularLocation>
        <location evidence="1 10">Endoplasmic reticulum membrane</location>
        <topology evidence="1 10">Multi-pass membrane protein</topology>
    </subcellularLocation>
</comment>
<feature type="transmembrane region" description="Helical" evidence="10">
    <location>
        <begin position="228"/>
        <end position="248"/>
    </location>
</feature>
<evidence type="ECO:0000313" key="12">
    <source>
        <dbReference type="Proteomes" id="UP001175227"/>
    </source>
</evidence>
<evidence type="ECO:0000256" key="3">
    <source>
        <dbReference type="ARBA" id="ARBA00022676"/>
    </source>
</evidence>
<keyword evidence="3 10" id="KW-0328">Glycosyltransferase</keyword>
<accession>A0AA39PHP4</accession>
<dbReference type="GO" id="GO:0005789">
    <property type="term" value="C:endoplasmic reticulum membrane"/>
    <property type="evidence" value="ECO:0007669"/>
    <property type="project" value="UniProtKB-SubCell"/>
</dbReference>
<dbReference type="AlphaFoldDB" id="A0AA39PHP4"/>
<keyword evidence="6 10" id="KW-0256">Endoplasmic reticulum</keyword>
<evidence type="ECO:0000256" key="6">
    <source>
        <dbReference type="ARBA" id="ARBA00022824"/>
    </source>
</evidence>
<evidence type="ECO:0000256" key="7">
    <source>
        <dbReference type="ARBA" id="ARBA00022989"/>
    </source>
</evidence>
<dbReference type="PANTHER" id="PTHR22760:SF4">
    <property type="entry name" value="GPI MANNOSYLTRANSFERASE 3"/>
    <property type="match status" value="1"/>
</dbReference>
<evidence type="ECO:0000256" key="1">
    <source>
        <dbReference type="ARBA" id="ARBA00004477"/>
    </source>
</evidence>
<organism evidence="11 12">
    <name type="scientific">Armillaria novae-zelandiae</name>
    <dbReference type="NCBI Taxonomy" id="153914"/>
    <lineage>
        <taxon>Eukaryota</taxon>
        <taxon>Fungi</taxon>
        <taxon>Dikarya</taxon>
        <taxon>Basidiomycota</taxon>
        <taxon>Agaricomycotina</taxon>
        <taxon>Agaricomycetes</taxon>
        <taxon>Agaricomycetidae</taxon>
        <taxon>Agaricales</taxon>
        <taxon>Marasmiineae</taxon>
        <taxon>Physalacriaceae</taxon>
        <taxon>Armillaria</taxon>
    </lineage>
</organism>
<evidence type="ECO:0000256" key="2">
    <source>
        <dbReference type="ARBA" id="ARBA00006065"/>
    </source>
</evidence>
<dbReference type="EC" id="2.4.1.-" evidence="10"/>
<protein>
    <recommendedName>
        <fullName evidence="10">Mannosyltransferase</fullName>
        <ecNumber evidence="10">2.4.1.-</ecNumber>
    </recommendedName>
</protein>
<dbReference type="PANTHER" id="PTHR22760">
    <property type="entry name" value="GLYCOSYLTRANSFERASE"/>
    <property type="match status" value="1"/>
</dbReference>
<keyword evidence="5 10" id="KW-0812">Transmembrane</keyword>
<feature type="transmembrane region" description="Helical" evidence="10">
    <location>
        <begin position="15"/>
        <end position="38"/>
    </location>
</feature>
<feature type="transmembrane region" description="Helical" evidence="10">
    <location>
        <begin position="383"/>
        <end position="401"/>
    </location>
</feature>
<feature type="transmembrane region" description="Helical" evidence="10">
    <location>
        <begin position="194"/>
        <end position="216"/>
    </location>
</feature>
<keyword evidence="8 10" id="KW-0472">Membrane</keyword>
<evidence type="ECO:0000256" key="8">
    <source>
        <dbReference type="ARBA" id="ARBA00023136"/>
    </source>
</evidence>
<dbReference type="GO" id="GO:0000026">
    <property type="term" value="F:alpha-1,2-mannosyltransferase activity"/>
    <property type="evidence" value="ECO:0007669"/>
    <property type="project" value="TreeGrafter"/>
</dbReference>
<comment type="function">
    <text evidence="9">Mannosyltransferase involved in glycosylphosphatidylinositol-anchor biosynthesis. Transfers the third mannose to Man2-GlcN-acyl-PI during GPI precursor assembly.</text>
</comment>
<comment type="caution">
    <text evidence="11">The sequence shown here is derived from an EMBL/GenBank/DDBJ whole genome shotgun (WGS) entry which is preliminary data.</text>
</comment>
<evidence type="ECO:0000256" key="10">
    <source>
        <dbReference type="RuleBase" id="RU363075"/>
    </source>
</evidence>
<proteinExistence type="inferred from homology"/>
<reference evidence="11" key="1">
    <citation type="submission" date="2023-06" db="EMBL/GenBank/DDBJ databases">
        <authorList>
            <consortium name="Lawrence Berkeley National Laboratory"/>
            <person name="Ahrendt S."/>
            <person name="Sahu N."/>
            <person name="Indic B."/>
            <person name="Wong-Bajracharya J."/>
            <person name="Merenyi Z."/>
            <person name="Ke H.-M."/>
            <person name="Monk M."/>
            <person name="Kocsube S."/>
            <person name="Drula E."/>
            <person name="Lipzen A."/>
            <person name="Balint B."/>
            <person name="Henrissat B."/>
            <person name="Andreopoulos B."/>
            <person name="Martin F.M."/>
            <person name="Harder C.B."/>
            <person name="Rigling D."/>
            <person name="Ford K.L."/>
            <person name="Foster G.D."/>
            <person name="Pangilinan J."/>
            <person name="Papanicolaou A."/>
            <person name="Barry K."/>
            <person name="LaButti K."/>
            <person name="Viragh M."/>
            <person name="Koriabine M."/>
            <person name="Yan M."/>
            <person name="Riley R."/>
            <person name="Champramary S."/>
            <person name="Plett K.L."/>
            <person name="Tsai I.J."/>
            <person name="Slot J."/>
            <person name="Sipos G."/>
            <person name="Plett J."/>
            <person name="Nagy L.G."/>
            <person name="Grigoriev I.V."/>
        </authorList>
    </citation>
    <scope>NUCLEOTIDE SEQUENCE</scope>
    <source>
        <strain evidence="11">ICMP 16352</strain>
    </source>
</reference>
<evidence type="ECO:0000256" key="4">
    <source>
        <dbReference type="ARBA" id="ARBA00022679"/>
    </source>
</evidence>
<keyword evidence="4" id="KW-0808">Transferase</keyword>
<comment type="similarity">
    <text evidence="2">Belongs to the glycosyltransferase 22 family. PIGB subfamily.</text>
</comment>
<name>A0AA39PHP4_9AGAR</name>
<keyword evidence="12" id="KW-1185">Reference proteome</keyword>
<feature type="transmembrane region" description="Helical" evidence="10">
    <location>
        <begin position="285"/>
        <end position="306"/>
    </location>
</feature>
<dbReference type="Proteomes" id="UP001175227">
    <property type="component" value="Unassembled WGS sequence"/>
</dbReference>
<gene>
    <name evidence="11" type="ORF">IW261DRAFT_1466023</name>
</gene>
<keyword evidence="7 10" id="KW-1133">Transmembrane helix</keyword>
<dbReference type="GO" id="GO:0006506">
    <property type="term" value="P:GPI anchor biosynthetic process"/>
    <property type="evidence" value="ECO:0007669"/>
    <property type="project" value="TreeGrafter"/>
</dbReference>